<accession>A0A540X0P7</accession>
<dbReference type="AlphaFoldDB" id="A0A540X0P7"/>
<dbReference type="EMBL" id="VIFM01000057">
    <property type="protein sequence ID" value="TQF14848.1"/>
    <property type="molecule type" value="Genomic_DNA"/>
</dbReference>
<sequence>MLDVKDPTVQEALRRASEEAGLPDYLRSCVYGLLRDPEGDWSPCCGGGCQPCSATLADVAVRTLELLGTPRRSPVPT</sequence>
<evidence type="ECO:0000313" key="2">
    <source>
        <dbReference type="Proteomes" id="UP000315369"/>
    </source>
</evidence>
<comment type="caution">
    <text evidence="1">The sequence shown here is derived from an EMBL/GenBank/DDBJ whole genome shotgun (WGS) entry which is preliminary data.</text>
</comment>
<name>A0A540X0P7_9BACT</name>
<reference evidence="1 2" key="1">
    <citation type="submission" date="2019-06" db="EMBL/GenBank/DDBJ databases">
        <authorList>
            <person name="Livingstone P."/>
            <person name="Whitworth D."/>
        </authorList>
    </citation>
    <scope>NUCLEOTIDE SEQUENCE [LARGE SCALE GENOMIC DNA]</scope>
    <source>
        <strain evidence="1 2">AM401</strain>
    </source>
</reference>
<protein>
    <submittedName>
        <fullName evidence="1">Uncharacterized protein</fullName>
    </submittedName>
</protein>
<keyword evidence="2" id="KW-1185">Reference proteome</keyword>
<dbReference type="RefSeq" id="WP_141643471.1">
    <property type="nucleotide sequence ID" value="NZ_VIFM01000057.1"/>
</dbReference>
<gene>
    <name evidence="1" type="ORF">FJV41_16610</name>
</gene>
<proteinExistence type="predicted"/>
<dbReference type="OrthoDB" id="5519441at2"/>
<organism evidence="1 2">
    <name type="scientific">Myxococcus llanfairpwllgwyngyllgogerychwyrndrobwllllantysiliogogogochensis</name>
    <dbReference type="NCBI Taxonomy" id="2590453"/>
    <lineage>
        <taxon>Bacteria</taxon>
        <taxon>Pseudomonadati</taxon>
        <taxon>Myxococcota</taxon>
        <taxon>Myxococcia</taxon>
        <taxon>Myxococcales</taxon>
        <taxon>Cystobacterineae</taxon>
        <taxon>Myxococcaceae</taxon>
        <taxon>Myxococcus</taxon>
    </lineage>
</organism>
<dbReference type="Proteomes" id="UP000315369">
    <property type="component" value="Unassembled WGS sequence"/>
</dbReference>
<evidence type="ECO:0000313" key="1">
    <source>
        <dbReference type="EMBL" id="TQF14848.1"/>
    </source>
</evidence>